<comment type="caution">
    <text evidence="6">The sequence shown here is derived from an EMBL/GenBank/DDBJ whole genome shotgun (WGS) entry which is preliminary data.</text>
</comment>
<dbReference type="EMBL" id="JNVD01000008">
    <property type="protein sequence ID" value="KOC28441.1"/>
    <property type="molecule type" value="Genomic_DNA"/>
</dbReference>
<dbReference type="GO" id="GO:0005829">
    <property type="term" value="C:cytosol"/>
    <property type="evidence" value="ECO:0007669"/>
    <property type="project" value="TreeGrafter"/>
</dbReference>
<feature type="transmembrane region" description="Helical" evidence="4">
    <location>
        <begin position="12"/>
        <end position="30"/>
    </location>
</feature>
<evidence type="ECO:0000256" key="3">
    <source>
        <dbReference type="ARBA" id="ARBA00022777"/>
    </source>
</evidence>
<protein>
    <recommendedName>
        <fullName evidence="5">HipA-like C-terminal domain-containing protein</fullName>
    </recommendedName>
</protein>
<dbReference type="GO" id="GO:0004674">
    <property type="term" value="F:protein serine/threonine kinase activity"/>
    <property type="evidence" value="ECO:0007669"/>
    <property type="project" value="TreeGrafter"/>
</dbReference>
<comment type="similarity">
    <text evidence="1">Belongs to the HipA Ser/Thr kinase family.</text>
</comment>
<proteinExistence type="inferred from homology"/>
<dbReference type="InterPro" id="IPR012893">
    <property type="entry name" value="HipA-like_C"/>
</dbReference>
<feature type="domain" description="HipA-like C-terminal" evidence="5">
    <location>
        <begin position="24"/>
        <end position="116"/>
    </location>
</feature>
<evidence type="ECO:0000256" key="4">
    <source>
        <dbReference type="SAM" id="Phobius"/>
    </source>
</evidence>
<keyword evidence="4" id="KW-0812">Transmembrane</keyword>
<evidence type="ECO:0000256" key="2">
    <source>
        <dbReference type="ARBA" id="ARBA00022679"/>
    </source>
</evidence>
<dbReference type="Pfam" id="PF07804">
    <property type="entry name" value="HipA_C"/>
    <property type="match status" value="1"/>
</dbReference>
<dbReference type="PANTHER" id="PTHR37419">
    <property type="entry name" value="SERINE/THREONINE-PROTEIN KINASE TOXIN HIPA"/>
    <property type="match status" value="1"/>
</dbReference>
<evidence type="ECO:0000313" key="7">
    <source>
        <dbReference type="Proteomes" id="UP000037442"/>
    </source>
</evidence>
<dbReference type="AlphaFoldDB" id="A0A0L7N2M0"/>
<dbReference type="InterPro" id="IPR052028">
    <property type="entry name" value="HipA_Ser/Thr_kinase"/>
</dbReference>
<reference evidence="7" key="1">
    <citation type="submission" date="2014-06" db="EMBL/GenBank/DDBJ databases">
        <title>Draft genome sequence of C. testosteroni WDL7.</title>
        <authorList>
            <person name="Wu Y."/>
            <person name="Seshan H."/>
            <person name="Arumugam K."/>
        </authorList>
    </citation>
    <scope>NUCLEOTIDE SEQUENCE [LARGE SCALE GENOMIC DNA]</scope>
    <source>
        <strain evidence="7">WDL7</strain>
    </source>
</reference>
<sequence length="156" mass="17468">MMAACAELASAGGIFYFYFYLCLLSFNALIGKHDVHGKNFSLLYKGRNLVLAPFYDLLSSVIYPQLTPKMAMKVGSKYKFSELEARHWEQFAEESGLAKAATRKRLQQLAKELPAAARKLQAAPSHGFAGNAMVEQIVQLIEQRCALTLRRLLEHA</sequence>
<dbReference type="Gene3D" id="1.10.1070.20">
    <property type="match status" value="1"/>
</dbReference>
<evidence type="ECO:0000256" key="1">
    <source>
        <dbReference type="ARBA" id="ARBA00010164"/>
    </source>
</evidence>
<name>A0A0L7N2M0_COMTE</name>
<evidence type="ECO:0000313" key="6">
    <source>
        <dbReference type="EMBL" id="KOC28441.1"/>
    </source>
</evidence>
<dbReference type="PANTHER" id="PTHR37419:SF1">
    <property type="entry name" value="SERINE_THREONINE-PROTEIN KINASE TOXIN HIPA"/>
    <property type="match status" value="1"/>
</dbReference>
<keyword evidence="2" id="KW-0808">Transferase</keyword>
<dbReference type="PATRIC" id="fig|285.49.peg.5154"/>
<evidence type="ECO:0000259" key="5">
    <source>
        <dbReference type="Pfam" id="PF07804"/>
    </source>
</evidence>
<keyword evidence="4" id="KW-1133">Transmembrane helix</keyword>
<accession>A0A0L7N2M0</accession>
<keyword evidence="3" id="KW-0418">Kinase</keyword>
<keyword evidence="4" id="KW-0472">Membrane</keyword>
<dbReference type="Proteomes" id="UP000037442">
    <property type="component" value="Unassembled WGS sequence"/>
</dbReference>
<organism evidence="6 7">
    <name type="scientific">Comamonas testosteroni</name>
    <name type="common">Pseudomonas testosteroni</name>
    <dbReference type="NCBI Taxonomy" id="285"/>
    <lineage>
        <taxon>Bacteria</taxon>
        <taxon>Pseudomonadati</taxon>
        <taxon>Pseudomonadota</taxon>
        <taxon>Betaproteobacteria</taxon>
        <taxon>Burkholderiales</taxon>
        <taxon>Comamonadaceae</taxon>
        <taxon>Comamonas</taxon>
    </lineage>
</organism>
<gene>
    <name evidence="6" type="ORF">GL58_24825</name>
</gene>